<evidence type="ECO:0000313" key="19">
    <source>
        <dbReference type="Proteomes" id="UP001595724"/>
    </source>
</evidence>
<feature type="transmembrane region" description="Helical" evidence="16">
    <location>
        <begin position="326"/>
        <end position="352"/>
    </location>
</feature>
<keyword evidence="16" id="KW-0997">Cell inner membrane</keyword>
<evidence type="ECO:0000256" key="14">
    <source>
        <dbReference type="ARBA" id="ARBA00038053"/>
    </source>
</evidence>
<feature type="transmembrane region" description="Helical" evidence="16">
    <location>
        <begin position="358"/>
        <end position="381"/>
    </location>
</feature>
<evidence type="ECO:0000256" key="6">
    <source>
        <dbReference type="ARBA" id="ARBA00022679"/>
    </source>
</evidence>
<evidence type="ECO:0000256" key="1">
    <source>
        <dbReference type="ARBA" id="ARBA00004651"/>
    </source>
</evidence>
<dbReference type="Proteomes" id="UP001595724">
    <property type="component" value="Unassembled WGS sequence"/>
</dbReference>
<feature type="transmembrane region" description="Helical" evidence="16">
    <location>
        <begin position="212"/>
        <end position="230"/>
    </location>
</feature>
<evidence type="ECO:0000256" key="4">
    <source>
        <dbReference type="ARBA" id="ARBA00022618"/>
    </source>
</evidence>
<keyword evidence="10 16" id="KW-1133">Transmembrane helix</keyword>
<organism evidence="18 19">
    <name type="scientific">Luteimonas notoginsengisoli</name>
    <dbReference type="NCBI Taxonomy" id="1578200"/>
    <lineage>
        <taxon>Bacteria</taxon>
        <taxon>Pseudomonadati</taxon>
        <taxon>Pseudomonadota</taxon>
        <taxon>Gammaproteobacteria</taxon>
        <taxon>Lysobacterales</taxon>
        <taxon>Lysobacteraceae</taxon>
        <taxon>Luteimonas</taxon>
    </lineage>
</organism>
<evidence type="ECO:0000256" key="2">
    <source>
        <dbReference type="ARBA" id="ARBA00004752"/>
    </source>
</evidence>
<comment type="function">
    <text evidence="16">Peptidoglycan polymerase that is essential for cell division.</text>
</comment>
<dbReference type="PANTHER" id="PTHR30474">
    <property type="entry name" value="CELL CYCLE PROTEIN"/>
    <property type="match status" value="1"/>
</dbReference>
<protein>
    <recommendedName>
        <fullName evidence="16">Probable peptidoglycan glycosyltransferase FtsW</fullName>
        <shortName evidence="16">PGT</shortName>
        <ecNumber evidence="16">2.4.99.28</ecNumber>
    </recommendedName>
    <alternativeName>
        <fullName evidence="16">Cell division protein FtsW</fullName>
    </alternativeName>
    <alternativeName>
        <fullName evidence="16">Cell wall polymerase</fullName>
    </alternativeName>
    <alternativeName>
        <fullName evidence="16">Peptidoglycan polymerase</fullName>
        <shortName evidence="16">PG polymerase</shortName>
    </alternativeName>
</protein>
<accession>A0ABV7UPK0</accession>
<evidence type="ECO:0000256" key="17">
    <source>
        <dbReference type="SAM" id="MobiDB-lite"/>
    </source>
</evidence>
<feature type="transmembrane region" description="Helical" evidence="16">
    <location>
        <begin position="163"/>
        <end position="180"/>
    </location>
</feature>
<gene>
    <name evidence="16 18" type="primary">ftsW</name>
    <name evidence="18" type="ORF">ACFOM9_01120</name>
</gene>
<keyword evidence="11 16" id="KW-0472">Membrane</keyword>
<comment type="caution">
    <text evidence="18">The sequence shown here is derived from an EMBL/GenBank/DDBJ whole genome shotgun (WGS) entry which is preliminary data.</text>
</comment>
<comment type="similarity">
    <text evidence="14 16">Belongs to the SEDS family. FtsW subfamily.</text>
</comment>
<evidence type="ECO:0000256" key="7">
    <source>
        <dbReference type="ARBA" id="ARBA00022692"/>
    </source>
</evidence>
<reference evidence="19" key="1">
    <citation type="journal article" date="2019" name="Int. J. Syst. Evol. Microbiol.">
        <title>The Global Catalogue of Microorganisms (GCM) 10K type strain sequencing project: providing services to taxonomists for standard genome sequencing and annotation.</title>
        <authorList>
            <consortium name="The Broad Institute Genomics Platform"/>
            <consortium name="The Broad Institute Genome Sequencing Center for Infectious Disease"/>
            <person name="Wu L."/>
            <person name="Ma J."/>
        </authorList>
    </citation>
    <scope>NUCLEOTIDE SEQUENCE [LARGE SCALE GENOMIC DNA]</scope>
    <source>
        <strain evidence="19">KCTC 42211</strain>
    </source>
</reference>
<keyword evidence="6 16" id="KW-0808">Transferase</keyword>
<keyword evidence="9 16" id="KW-0573">Peptidoglycan synthesis</keyword>
<comment type="subcellular location">
    <subcellularLocation>
        <location evidence="16">Cell inner membrane</location>
        <topology evidence="16">Multi-pass membrane protein</topology>
    </subcellularLocation>
    <subcellularLocation>
        <location evidence="1">Cell membrane</location>
        <topology evidence="1">Multi-pass membrane protein</topology>
    </subcellularLocation>
    <text evidence="16">Localizes to the division septum.</text>
</comment>
<evidence type="ECO:0000256" key="12">
    <source>
        <dbReference type="ARBA" id="ARBA00023306"/>
    </source>
</evidence>
<feature type="region of interest" description="Disordered" evidence="17">
    <location>
        <begin position="396"/>
        <end position="453"/>
    </location>
</feature>
<feature type="transmembrane region" description="Helical" evidence="16">
    <location>
        <begin position="66"/>
        <end position="84"/>
    </location>
</feature>
<keyword evidence="3 16" id="KW-1003">Cell membrane</keyword>
<comment type="pathway">
    <text evidence="2 16">Cell wall biogenesis; peptidoglycan biosynthesis.</text>
</comment>
<evidence type="ECO:0000256" key="16">
    <source>
        <dbReference type="HAMAP-Rule" id="MF_00913"/>
    </source>
</evidence>
<dbReference type="InterPro" id="IPR001182">
    <property type="entry name" value="FtsW/RodA"/>
</dbReference>
<feature type="transmembrane region" description="Helical" evidence="16">
    <location>
        <begin position="186"/>
        <end position="205"/>
    </location>
</feature>
<comment type="catalytic activity">
    <reaction evidence="15 16">
        <text>[GlcNAc-(1-&gt;4)-Mur2Ac(oyl-L-Ala-gamma-D-Glu-L-Lys-D-Ala-D-Ala)](n)-di-trans,octa-cis-undecaprenyl diphosphate + beta-D-GlcNAc-(1-&gt;4)-Mur2Ac(oyl-L-Ala-gamma-D-Glu-L-Lys-D-Ala-D-Ala)-di-trans,octa-cis-undecaprenyl diphosphate = [GlcNAc-(1-&gt;4)-Mur2Ac(oyl-L-Ala-gamma-D-Glu-L-Lys-D-Ala-D-Ala)](n+1)-di-trans,octa-cis-undecaprenyl diphosphate + di-trans,octa-cis-undecaprenyl diphosphate + H(+)</text>
        <dbReference type="Rhea" id="RHEA:23708"/>
        <dbReference type="Rhea" id="RHEA-COMP:9602"/>
        <dbReference type="Rhea" id="RHEA-COMP:9603"/>
        <dbReference type="ChEBI" id="CHEBI:15378"/>
        <dbReference type="ChEBI" id="CHEBI:58405"/>
        <dbReference type="ChEBI" id="CHEBI:60033"/>
        <dbReference type="ChEBI" id="CHEBI:78435"/>
        <dbReference type="EC" id="2.4.99.28"/>
    </reaction>
</comment>
<feature type="compositionally biased region" description="Low complexity" evidence="17">
    <location>
        <begin position="420"/>
        <end position="435"/>
    </location>
</feature>
<name>A0ABV7UPK0_9GAMM</name>
<keyword evidence="7 16" id="KW-0812">Transmembrane</keyword>
<evidence type="ECO:0000256" key="9">
    <source>
        <dbReference type="ARBA" id="ARBA00022984"/>
    </source>
</evidence>
<dbReference type="EC" id="2.4.99.28" evidence="16"/>
<dbReference type="PANTHER" id="PTHR30474:SF2">
    <property type="entry name" value="PEPTIDOGLYCAN GLYCOSYLTRANSFERASE FTSW-RELATED"/>
    <property type="match status" value="1"/>
</dbReference>
<evidence type="ECO:0000256" key="13">
    <source>
        <dbReference type="ARBA" id="ARBA00023316"/>
    </source>
</evidence>
<dbReference type="EMBL" id="JBHRYF010000001">
    <property type="protein sequence ID" value="MFC3658676.1"/>
    <property type="molecule type" value="Genomic_DNA"/>
</dbReference>
<dbReference type="HAMAP" id="MF_00913">
    <property type="entry name" value="PGT_FtsW_proteobact"/>
    <property type="match status" value="1"/>
</dbReference>
<proteinExistence type="inferred from homology"/>
<evidence type="ECO:0000256" key="10">
    <source>
        <dbReference type="ARBA" id="ARBA00022989"/>
    </source>
</evidence>
<keyword evidence="4 16" id="KW-0132">Cell division</keyword>
<keyword evidence="5 16" id="KW-0328">Glycosyltransferase</keyword>
<keyword evidence="8 16" id="KW-0133">Cell shape</keyword>
<dbReference type="RefSeq" id="WP_386707220.1">
    <property type="nucleotide sequence ID" value="NZ_JBHRYF010000001.1"/>
</dbReference>
<dbReference type="NCBIfam" id="TIGR02614">
    <property type="entry name" value="ftsW"/>
    <property type="match status" value="1"/>
</dbReference>
<dbReference type="InterPro" id="IPR013437">
    <property type="entry name" value="FtsW"/>
</dbReference>
<feature type="transmembrane region" description="Helical" evidence="16">
    <location>
        <begin position="134"/>
        <end position="151"/>
    </location>
</feature>
<keyword evidence="12 16" id="KW-0131">Cell cycle</keyword>
<evidence type="ECO:0000256" key="11">
    <source>
        <dbReference type="ARBA" id="ARBA00023136"/>
    </source>
</evidence>
<sequence>MHASAARQSRLDASHAQATRLEAITGRYDGWLLGACVALAGLGVVMVASSSIAIGEGLDVGPFYFLNRHLMFLALGVGLAVWAMRTELKTVEQYNQLLLIGCVLLLLAVFVPGLGDSVNGARRWINLGVSNFQAVEAVKLLYIVWLSSYLVRFRDEVNATWPAMLKPLGVAVLLVGLLLLQPDFGSSSLLLAITAGMLVLGGVNLPRMSLPIVIGLPVFAFIAILEPYRVRRFTSFLDPWADQLGSGYQLSNALMAVGRGEWFGVGLGASVQKLSYLPEAHTDFIFSVIAEELGFAGVCLVVGLYALLVGRAFWIGYRCVGMRRHFAGYCAFGVALAISLQAFVSIGVNLGILPTKGLTLPLISSGGSSVLMTCAALGLLLRVSYELDRAERQVARLRGESAPAPEPMPPRDKPARSKVPATAQPAPTNANPAAARGTSRLRQRVEPTMGRIA</sequence>
<evidence type="ECO:0000256" key="15">
    <source>
        <dbReference type="ARBA" id="ARBA00049902"/>
    </source>
</evidence>
<feature type="transmembrane region" description="Helical" evidence="16">
    <location>
        <begin position="96"/>
        <end position="114"/>
    </location>
</feature>
<feature type="transmembrane region" description="Helical" evidence="16">
    <location>
        <begin position="30"/>
        <end position="54"/>
    </location>
</feature>
<evidence type="ECO:0000256" key="8">
    <source>
        <dbReference type="ARBA" id="ARBA00022960"/>
    </source>
</evidence>
<dbReference type="Pfam" id="PF01098">
    <property type="entry name" value="FTSW_RODA_SPOVE"/>
    <property type="match status" value="1"/>
</dbReference>
<feature type="transmembrane region" description="Helical" evidence="16">
    <location>
        <begin position="293"/>
        <end position="314"/>
    </location>
</feature>
<evidence type="ECO:0000256" key="3">
    <source>
        <dbReference type="ARBA" id="ARBA00022475"/>
    </source>
</evidence>
<keyword evidence="13 16" id="KW-0961">Cell wall biogenesis/degradation</keyword>
<evidence type="ECO:0000313" key="18">
    <source>
        <dbReference type="EMBL" id="MFC3658676.1"/>
    </source>
</evidence>
<keyword evidence="19" id="KW-1185">Reference proteome</keyword>
<evidence type="ECO:0000256" key="5">
    <source>
        <dbReference type="ARBA" id="ARBA00022676"/>
    </source>
</evidence>